<evidence type="ECO:0000256" key="5">
    <source>
        <dbReference type="ARBA" id="ARBA00024867"/>
    </source>
</evidence>
<keyword evidence="11" id="KW-1185">Reference proteome</keyword>
<dbReference type="SMART" id="SM00448">
    <property type="entry name" value="REC"/>
    <property type="match status" value="1"/>
</dbReference>
<dbReference type="Pfam" id="PF00486">
    <property type="entry name" value="Trans_reg_C"/>
    <property type="match status" value="1"/>
</dbReference>
<comment type="function">
    <text evidence="5">May play the central regulatory role in sporulation. It may be an element of the effector pathway responsible for the activation of sporulation genes in response to nutritional stress. Spo0A may act in concert with spo0H (a sigma factor) to control the expression of some genes that are critical to the sporulation process.</text>
</comment>
<dbReference type="InterPro" id="IPR036388">
    <property type="entry name" value="WH-like_DNA-bd_sf"/>
</dbReference>
<dbReference type="PANTHER" id="PTHR48111:SF43">
    <property type="entry name" value="STAGE 0 SPORULATION PROTEIN A HOMOLOG"/>
    <property type="match status" value="1"/>
</dbReference>
<dbReference type="CDD" id="cd18159">
    <property type="entry name" value="REC_OmpR_NsrR-like"/>
    <property type="match status" value="1"/>
</dbReference>
<sequence>MYRIMIVEDDSTIAEALKRHLEGWDYETVIAEDFKNIMAEFTRVEPDLVLLDIGLPFYNGFYWCTQIRQVSDVPIIFISSASDNMNIVMAMNMGGDEFIEKPFDLHVVTAKVQALLRRTYSYRGSASLMEYKGCILNLADATVTYQDRKTDLTKNEFKIFQCLLENAGKIVTRDEIIARLWESDAFIDENTLTVNVARLRKKLAQIGLEEAVVTKKGIGYMVEA</sequence>
<keyword evidence="2" id="KW-0805">Transcription regulation</keyword>
<accession>A0ABS2E7H5</accession>
<gene>
    <name evidence="10" type="ORF">H7U36_05610</name>
</gene>
<dbReference type="RefSeq" id="WP_033124411.1">
    <property type="nucleotide sequence ID" value="NZ_JACLYY010000004.1"/>
</dbReference>
<dbReference type="PANTHER" id="PTHR48111">
    <property type="entry name" value="REGULATOR OF RPOS"/>
    <property type="match status" value="1"/>
</dbReference>
<evidence type="ECO:0000256" key="1">
    <source>
        <dbReference type="ARBA" id="ARBA00018672"/>
    </source>
</evidence>
<name>A0ABS2E7H5_9FIRM</name>
<feature type="modified residue" description="4-aspartylphosphate" evidence="6">
    <location>
        <position position="52"/>
    </location>
</feature>
<evidence type="ECO:0000256" key="6">
    <source>
        <dbReference type="PROSITE-ProRule" id="PRU00169"/>
    </source>
</evidence>
<keyword evidence="4" id="KW-0804">Transcription</keyword>
<dbReference type="SUPFAM" id="SSF52172">
    <property type="entry name" value="CheY-like"/>
    <property type="match status" value="1"/>
</dbReference>
<feature type="domain" description="Response regulatory" evidence="8">
    <location>
        <begin position="3"/>
        <end position="116"/>
    </location>
</feature>
<evidence type="ECO:0000259" key="8">
    <source>
        <dbReference type="PROSITE" id="PS50110"/>
    </source>
</evidence>
<dbReference type="Gene3D" id="3.40.50.2300">
    <property type="match status" value="1"/>
</dbReference>
<keyword evidence="6" id="KW-0597">Phosphoprotein</keyword>
<dbReference type="Pfam" id="PF00072">
    <property type="entry name" value="Response_reg"/>
    <property type="match status" value="1"/>
</dbReference>
<dbReference type="EMBL" id="JACLYY010000004">
    <property type="protein sequence ID" value="MBM6737586.1"/>
    <property type="molecule type" value="Genomic_DNA"/>
</dbReference>
<dbReference type="PROSITE" id="PS51755">
    <property type="entry name" value="OMPR_PHOB"/>
    <property type="match status" value="1"/>
</dbReference>
<reference evidence="10 11" key="1">
    <citation type="journal article" date="2021" name="Sci. Rep.">
        <title>The distribution of antibiotic resistance genes in chicken gut microbiota commensals.</title>
        <authorList>
            <person name="Juricova H."/>
            <person name="Matiasovicova J."/>
            <person name="Kubasova T."/>
            <person name="Cejkova D."/>
            <person name="Rychlik I."/>
        </authorList>
    </citation>
    <scope>NUCLEOTIDE SEQUENCE [LARGE SCALE GENOMIC DNA]</scope>
    <source>
        <strain evidence="10 11">An773</strain>
    </source>
</reference>
<dbReference type="InterPro" id="IPR001867">
    <property type="entry name" value="OmpR/PhoB-type_DNA-bd"/>
</dbReference>
<evidence type="ECO:0000256" key="3">
    <source>
        <dbReference type="ARBA" id="ARBA00023125"/>
    </source>
</evidence>
<proteinExistence type="predicted"/>
<feature type="domain" description="OmpR/PhoB-type" evidence="9">
    <location>
        <begin position="126"/>
        <end position="224"/>
    </location>
</feature>
<evidence type="ECO:0000313" key="10">
    <source>
        <dbReference type="EMBL" id="MBM6737586.1"/>
    </source>
</evidence>
<dbReference type="Gene3D" id="1.10.10.10">
    <property type="entry name" value="Winged helix-like DNA-binding domain superfamily/Winged helix DNA-binding domain"/>
    <property type="match status" value="1"/>
</dbReference>
<dbReference type="Proteomes" id="UP000716906">
    <property type="component" value="Unassembled WGS sequence"/>
</dbReference>
<feature type="DNA-binding region" description="OmpR/PhoB-type" evidence="7">
    <location>
        <begin position="126"/>
        <end position="224"/>
    </location>
</feature>
<evidence type="ECO:0000256" key="7">
    <source>
        <dbReference type="PROSITE-ProRule" id="PRU01091"/>
    </source>
</evidence>
<organism evidence="10 11">
    <name type="scientific">Faecalicatena fissicatena</name>
    <dbReference type="NCBI Taxonomy" id="290055"/>
    <lineage>
        <taxon>Bacteria</taxon>
        <taxon>Bacillati</taxon>
        <taxon>Bacillota</taxon>
        <taxon>Clostridia</taxon>
        <taxon>Lachnospirales</taxon>
        <taxon>Lachnospiraceae</taxon>
        <taxon>Faecalicatena</taxon>
    </lineage>
</organism>
<protein>
    <recommendedName>
        <fullName evidence="1">Stage 0 sporulation protein A homolog</fullName>
    </recommendedName>
</protein>
<dbReference type="InterPro" id="IPR039420">
    <property type="entry name" value="WalR-like"/>
</dbReference>
<dbReference type="CDD" id="cd00383">
    <property type="entry name" value="trans_reg_C"/>
    <property type="match status" value="1"/>
</dbReference>
<dbReference type="InterPro" id="IPR011006">
    <property type="entry name" value="CheY-like_superfamily"/>
</dbReference>
<comment type="caution">
    <text evidence="10">The sequence shown here is derived from an EMBL/GenBank/DDBJ whole genome shotgun (WGS) entry which is preliminary data.</text>
</comment>
<dbReference type="SMART" id="SM00862">
    <property type="entry name" value="Trans_reg_C"/>
    <property type="match status" value="1"/>
</dbReference>
<evidence type="ECO:0000313" key="11">
    <source>
        <dbReference type="Proteomes" id="UP000716906"/>
    </source>
</evidence>
<evidence type="ECO:0000256" key="2">
    <source>
        <dbReference type="ARBA" id="ARBA00023015"/>
    </source>
</evidence>
<dbReference type="PROSITE" id="PS50110">
    <property type="entry name" value="RESPONSE_REGULATORY"/>
    <property type="match status" value="1"/>
</dbReference>
<evidence type="ECO:0000259" key="9">
    <source>
        <dbReference type="PROSITE" id="PS51755"/>
    </source>
</evidence>
<keyword evidence="3 7" id="KW-0238">DNA-binding</keyword>
<dbReference type="InterPro" id="IPR001789">
    <property type="entry name" value="Sig_transdc_resp-reg_receiver"/>
</dbReference>
<evidence type="ECO:0000256" key="4">
    <source>
        <dbReference type="ARBA" id="ARBA00023163"/>
    </source>
</evidence>